<dbReference type="PANTHER" id="PTHR32063">
    <property type="match status" value="1"/>
</dbReference>
<feature type="transmembrane region" description="Helical" evidence="1">
    <location>
        <begin position="354"/>
        <end position="373"/>
    </location>
</feature>
<dbReference type="SUPFAM" id="SSF82693">
    <property type="entry name" value="Multidrug efflux transporter AcrB pore domain, PN1, PN2, PC1 and PC2 subdomains"/>
    <property type="match status" value="2"/>
</dbReference>
<feature type="transmembrane region" description="Helical" evidence="1">
    <location>
        <begin position="12"/>
        <end position="30"/>
    </location>
</feature>
<keyword evidence="1" id="KW-1133">Transmembrane helix</keyword>
<dbReference type="Gene3D" id="3.30.70.1320">
    <property type="entry name" value="Multidrug efflux transporter AcrB pore domain like"/>
    <property type="match status" value="1"/>
</dbReference>
<feature type="transmembrane region" description="Helical" evidence="1">
    <location>
        <begin position="431"/>
        <end position="449"/>
    </location>
</feature>
<dbReference type="EMBL" id="UOFI01000050">
    <property type="protein sequence ID" value="VAW63798.1"/>
    <property type="molecule type" value="Genomic_DNA"/>
</dbReference>
<feature type="transmembrane region" description="Helical" evidence="1">
    <location>
        <begin position="867"/>
        <end position="887"/>
    </location>
</feature>
<proteinExistence type="predicted"/>
<keyword evidence="1" id="KW-0812">Transmembrane</keyword>
<feature type="transmembrane region" description="Helical" evidence="1">
    <location>
        <begin position="328"/>
        <end position="349"/>
    </location>
</feature>
<dbReference type="Gene3D" id="3.30.2090.10">
    <property type="entry name" value="Multidrug efflux transporter AcrB TolC docking domain, DN and DC subdomains"/>
    <property type="match status" value="2"/>
</dbReference>
<evidence type="ECO:0000256" key="1">
    <source>
        <dbReference type="SAM" id="Phobius"/>
    </source>
</evidence>
<dbReference type="AlphaFoldDB" id="A0A3B0X658"/>
<accession>A0A3B0X658</accession>
<keyword evidence="1" id="KW-0472">Membrane</keyword>
<feature type="transmembrane region" description="Helical" evidence="1">
    <location>
        <begin position="526"/>
        <end position="548"/>
    </location>
</feature>
<dbReference type="PRINTS" id="PR00702">
    <property type="entry name" value="ACRIFLAVINRP"/>
</dbReference>
<dbReference type="GO" id="GO:0005886">
    <property type="term" value="C:plasma membrane"/>
    <property type="evidence" value="ECO:0007669"/>
    <property type="project" value="TreeGrafter"/>
</dbReference>
<dbReference type="InterPro" id="IPR001036">
    <property type="entry name" value="Acrflvin-R"/>
</dbReference>
<feature type="transmembrane region" description="Helical" evidence="1">
    <location>
        <begin position="455"/>
        <end position="478"/>
    </location>
</feature>
<gene>
    <name evidence="2" type="ORF">MNBD_GAMMA09-1106</name>
</gene>
<organism evidence="2">
    <name type="scientific">hydrothermal vent metagenome</name>
    <dbReference type="NCBI Taxonomy" id="652676"/>
    <lineage>
        <taxon>unclassified sequences</taxon>
        <taxon>metagenomes</taxon>
        <taxon>ecological metagenomes</taxon>
    </lineage>
</organism>
<dbReference type="InterPro" id="IPR027463">
    <property type="entry name" value="AcrB_DN_DC_subdom"/>
</dbReference>
<protein>
    <submittedName>
        <fullName evidence="2">Acriflavin resistance protein</fullName>
    </submittedName>
</protein>
<dbReference type="PANTHER" id="PTHR32063:SF33">
    <property type="entry name" value="RND SUPERFAMILY EFFLUX PUMP PERMEASE COMPONENT"/>
    <property type="match status" value="1"/>
</dbReference>
<reference evidence="2" key="1">
    <citation type="submission" date="2018-06" db="EMBL/GenBank/DDBJ databases">
        <authorList>
            <person name="Zhirakovskaya E."/>
        </authorList>
    </citation>
    <scope>NUCLEOTIDE SEQUENCE</scope>
</reference>
<dbReference type="Gene3D" id="3.30.70.1440">
    <property type="entry name" value="Multidrug efflux transporter AcrB pore domain"/>
    <property type="match status" value="1"/>
</dbReference>
<dbReference type="SUPFAM" id="SSF82714">
    <property type="entry name" value="Multidrug efflux transporter AcrB TolC docking domain, DN and DC subdomains"/>
    <property type="match status" value="2"/>
</dbReference>
<evidence type="ECO:0000313" key="2">
    <source>
        <dbReference type="EMBL" id="VAW63798.1"/>
    </source>
</evidence>
<dbReference type="GO" id="GO:0042910">
    <property type="term" value="F:xenobiotic transmembrane transporter activity"/>
    <property type="evidence" value="ECO:0007669"/>
    <property type="project" value="TreeGrafter"/>
</dbReference>
<feature type="transmembrane region" description="Helical" evidence="1">
    <location>
        <begin position="997"/>
        <end position="1023"/>
    </location>
</feature>
<feature type="transmembrane region" description="Helical" evidence="1">
    <location>
        <begin position="966"/>
        <end position="985"/>
    </location>
</feature>
<dbReference type="Gene3D" id="3.30.70.1430">
    <property type="entry name" value="Multidrug efflux transporter AcrB pore domain"/>
    <property type="match status" value="2"/>
</dbReference>
<dbReference type="SUPFAM" id="SSF82866">
    <property type="entry name" value="Multidrug efflux transporter AcrB transmembrane domain"/>
    <property type="match status" value="2"/>
</dbReference>
<name>A0A3B0X658_9ZZZZ</name>
<feature type="transmembrane region" description="Helical" evidence="1">
    <location>
        <begin position="920"/>
        <end position="945"/>
    </location>
</feature>
<dbReference type="Gene3D" id="1.20.1640.10">
    <property type="entry name" value="Multidrug efflux transporter AcrB transmembrane domain"/>
    <property type="match status" value="2"/>
</dbReference>
<feature type="transmembrane region" description="Helical" evidence="1">
    <location>
        <begin position="894"/>
        <end position="914"/>
    </location>
</feature>
<sequence length="1033" mass="114817">MNKLIAWFAENQVAANLMMVLIVVAGLLSLQNTRKELIPNISLDRVSITVVYPGASPKEVEQALCVRVEESIFDIEGVRELVSNAVEGSCLVQADIEGNYETRKVMDEIQSRVDAITTFPEQAERPVIREISIKSSVTSVVVSGEADGRTLQQIAETVRDELTELKSITQVELVNARNYEVSIELSEASLHEYDLSFDEVAGAVRSASLDLPAGNLKTAAGDVLLRTKAQAYSGEDFEKIKLRLSRDGSSVKLSDVARVVDGFEDVTFSGRFNGNPGVLITVYRVGEQNILDIAESVKSYIKNKSSTLPQGISINIWQDKSDYYKSRMYLLIRNALTGLFLVFMILVLFLRFRLAFWVSLGIPVSFMGAFWLLPNFDGSINMISMFGFILVLGIVVDDAIVVGENIHKFHLKGRLGLEGAIAGAQDVSKPVIFAVLTSVVAFMPILFLPGPEGRLWMVIPLVVILTLLFSLVECLFVLPAHLASIKVQSSSKGKFSEFQKRFSSWLENFIEFSYRPFLQKILHWRYATLATFVAVFIVFVSILSAGWLHLSFFPKVESDIAVASFSFPQGTPVEKTQQAIDRIERAAQQLHEQLRLRTGKNYIENIVSTVGLQSMSRNGKQGGHVGEVSLALLASEERELESSEVIKLWRQAVGKIPAATQLSFQASLRNSGPDINIELTGLNTDDLIVAANALKKQLQNYTGVYDIQDSYEAGKKEIRLHLKPQAEYLGVTVETLARQVRQAFYGEEVQRIQRGRDDVKVFVRYPKNQRQSLYYLETMFIHLDDGADIPLLEVANIEYTSSPSQILRIDRKRVIKVSARVDETKAVAAQVKESLSKDFFEHFDENFSGVKWSKSGGQKDQDELIDAMYRGFILALLGIYILMAIPFKSYSQPLMVMSAIPFGLIGAILGHMLLGLDVSLLSLSGMIAVAGVVVNDNLVLVDYINRKRQEGVELSQAIRDAGAARFRPIVLTSLTTFAGLTPLMLEKSVQAQFLIPMAVSLAFGVVFATIVSLLLVPASYYILEDMKRFIKPE</sequence>
<dbReference type="Pfam" id="PF00873">
    <property type="entry name" value="ACR_tran"/>
    <property type="match status" value="1"/>
</dbReference>
<feature type="transmembrane region" description="Helical" evidence="1">
    <location>
        <begin position="379"/>
        <end position="402"/>
    </location>
</feature>